<accession>A0A328BSG1</accession>
<proteinExistence type="predicted"/>
<reference evidence="4" key="1">
    <citation type="submission" date="2018-05" db="EMBL/GenBank/DDBJ databases">
        <authorList>
            <person name="Nie L."/>
        </authorList>
    </citation>
    <scope>NUCLEOTIDE SEQUENCE [LARGE SCALE GENOMIC DNA]</scope>
    <source>
        <strain evidence="4">NL</strain>
    </source>
</reference>
<keyword evidence="2" id="KW-0732">Signal</keyword>
<feature type="compositionally biased region" description="Polar residues" evidence="1">
    <location>
        <begin position="114"/>
        <end position="126"/>
    </location>
</feature>
<feature type="signal peptide" evidence="2">
    <location>
        <begin position="1"/>
        <end position="23"/>
    </location>
</feature>
<dbReference type="SUPFAM" id="SSF56935">
    <property type="entry name" value="Porins"/>
    <property type="match status" value="1"/>
</dbReference>
<organism evidence="3 4">
    <name type="scientific">Hymenobacter edaphi</name>
    <dbReference type="NCBI Taxonomy" id="2211146"/>
    <lineage>
        <taxon>Bacteria</taxon>
        <taxon>Pseudomonadati</taxon>
        <taxon>Bacteroidota</taxon>
        <taxon>Cytophagia</taxon>
        <taxon>Cytophagales</taxon>
        <taxon>Hymenobacteraceae</taxon>
        <taxon>Hymenobacter</taxon>
    </lineage>
</organism>
<evidence type="ECO:0008006" key="5">
    <source>
        <dbReference type="Google" id="ProtNLM"/>
    </source>
</evidence>
<protein>
    <recommendedName>
        <fullName evidence="5">Outer membrane protein beta-barrel domain-containing protein</fullName>
    </recommendedName>
</protein>
<feature type="compositionally biased region" description="Pro residues" evidence="1">
    <location>
        <begin position="36"/>
        <end position="61"/>
    </location>
</feature>
<feature type="region of interest" description="Disordered" evidence="1">
    <location>
        <begin position="30"/>
        <end position="126"/>
    </location>
</feature>
<gene>
    <name evidence="3" type="ORF">DLM85_03780</name>
</gene>
<evidence type="ECO:0000256" key="1">
    <source>
        <dbReference type="SAM" id="MobiDB-lite"/>
    </source>
</evidence>
<name>A0A328BSG1_9BACT</name>
<dbReference type="AlphaFoldDB" id="A0A328BSG1"/>
<dbReference type="EMBL" id="QHKM01000001">
    <property type="protein sequence ID" value="RAK69983.1"/>
    <property type="molecule type" value="Genomic_DNA"/>
</dbReference>
<feature type="compositionally biased region" description="Low complexity" evidence="1">
    <location>
        <begin position="85"/>
        <end position="100"/>
    </location>
</feature>
<sequence length="304" mass="32530">MKRLLLATALGVAGLFAATDALAQRTDTTYVKPQLPTGPPAVPPPAPAQPTRPVYTPPQQPTQPTQPVRPSGGIDDDGRSAQPLPGSRPATPAAPATPQRPGGGIDDDGRPAQTLPQNGTVPGATLQSEYQPGKLFLYGSLLRFGLSSNIFNGVDFSAGFAPALGYRLTERLSVAAGPVFVYHSADFGPDATSLGLPSGGYKFKDLGMRGLAQFTVYKNIFLHAEYESTRSQDYGVNELVRGQQYEAYEVKFNTQAFLVGAGYRQRLGDRFAVEGTLLYNTNVNSNYYGILIQRLSLVYNLGGK</sequence>
<comment type="caution">
    <text evidence="3">The sequence shown here is derived from an EMBL/GenBank/DDBJ whole genome shotgun (WGS) entry which is preliminary data.</text>
</comment>
<evidence type="ECO:0000256" key="2">
    <source>
        <dbReference type="SAM" id="SignalP"/>
    </source>
</evidence>
<evidence type="ECO:0000313" key="4">
    <source>
        <dbReference type="Proteomes" id="UP000248553"/>
    </source>
</evidence>
<feature type="chain" id="PRO_5016463290" description="Outer membrane protein beta-barrel domain-containing protein" evidence="2">
    <location>
        <begin position="24"/>
        <end position="304"/>
    </location>
</feature>
<dbReference type="Proteomes" id="UP000248553">
    <property type="component" value="Unassembled WGS sequence"/>
</dbReference>
<dbReference type="OrthoDB" id="1098580at2"/>
<keyword evidence="4" id="KW-1185">Reference proteome</keyword>
<evidence type="ECO:0000313" key="3">
    <source>
        <dbReference type="EMBL" id="RAK69983.1"/>
    </source>
</evidence>
<dbReference type="RefSeq" id="WP_111476719.1">
    <property type="nucleotide sequence ID" value="NZ_QHKM01000001.1"/>
</dbReference>